<feature type="chain" id="PRO_5013074606" description="Glycosyltransferase family 25 protein" evidence="4">
    <location>
        <begin position="31"/>
        <end position="348"/>
    </location>
</feature>
<evidence type="ECO:0000313" key="5">
    <source>
        <dbReference type="EMBL" id="OTA37542.1"/>
    </source>
</evidence>
<keyword evidence="2" id="KW-0328">Glycosyltransferase</keyword>
<reference evidence="5 6" key="1">
    <citation type="submission" date="2017-01" db="EMBL/GenBank/DDBJ databases">
        <title>The recent genome duplication of the halophilic yeast Hortaea werneckii: insights from long-read sequencing.</title>
        <authorList>
            <person name="Sinha S."/>
            <person name="Flibotte S."/>
            <person name="Neira M."/>
            <person name="Lenassi M."/>
            <person name="Gostincar C."/>
            <person name="Stajich J.E."/>
            <person name="Nislow C.E."/>
        </authorList>
    </citation>
    <scope>NUCLEOTIDE SEQUENCE [LARGE SCALE GENOMIC DNA]</scope>
    <source>
        <strain evidence="5 6">EXF-2000</strain>
    </source>
</reference>
<dbReference type="PANTHER" id="PTHR10730:SF53">
    <property type="entry name" value="GLYCOSYLTRANSFERASE 25 FAMILY MEMBER"/>
    <property type="match status" value="1"/>
</dbReference>
<keyword evidence="6" id="KW-1185">Reference proteome</keyword>
<dbReference type="GO" id="GO:0016740">
    <property type="term" value="F:transferase activity"/>
    <property type="evidence" value="ECO:0007669"/>
    <property type="project" value="UniProtKB-KW"/>
</dbReference>
<dbReference type="EMBL" id="MUNK01000019">
    <property type="protein sequence ID" value="OTA37542.1"/>
    <property type="molecule type" value="Genomic_DNA"/>
</dbReference>
<sequence>MVRYSRQSMIAGLALVAFGSFLLLSPSNHSDPQQPEQQQVVRVPADESTPTASKHARLGFDEILVVTAGFHDWRAQGLKAAAERTGLAVTFLQQPHWTDKQKKAFHRGDKYESWNLPGSTGCWLGHLHALRYFLSTKQTTALVLEDDADWDVEIKDQVGRAQDYLRKLTEPVIDYLWGTEWDVLYLGHCGDRYGPSVSNVHFPRLLHAHHKVYEDSATPNLTTYEGFHYGTLEPMPRGLRAVHQSTRPVCTYGYAVTKKGAEKIINLSHDAKAIDTRMGRACKNGTMRCFTVNPELIHHHIPAGQAPSEIQTKQDVSAQAWTPNILHSARCNLDRGDDELVSCPRPDS</sequence>
<evidence type="ECO:0000256" key="3">
    <source>
        <dbReference type="ARBA" id="ARBA00022679"/>
    </source>
</evidence>
<protein>
    <recommendedName>
        <fullName evidence="7">Glycosyltransferase family 25 protein</fullName>
    </recommendedName>
</protein>
<dbReference type="VEuPathDB" id="FungiDB:BTJ68_02759"/>
<dbReference type="AlphaFoldDB" id="A0A1Z5TNA2"/>
<keyword evidence="3" id="KW-0808">Transferase</keyword>
<evidence type="ECO:0000256" key="1">
    <source>
        <dbReference type="ARBA" id="ARBA00006721"/>
    </source>
</evidence>
<proteinExistence type="inferred from homology"/>
<dbReference type="InParanoid" id="A0A1Z5TNA2"/>
<comment type="caution">
    <text evidence="5">The sequence shown here is derived from an EMBL/GenBank/DDBJ whole genome shotgun (WGS) entry which is preliminary data.</text>
</comment>
<name>A0A1Z5TNA2_HORWE</name>
<evidence type="ECO:0000256" key="2">
    <source>
        <dbReference type="ARBA" id="ARBA00022676"/>
    </source>
</evidence>
<dbReference type="OrthoDB" id="47375at2759"/>
<evidence type="ECO:0000313" key="6">
    <source>
        <dbReference type="Proteomes" id="UP000194280"/>
    </source>
</evidence>
<evidence type="ECO:0008006" key="7">
    <source>
        <dbReference type="Google" id="ProtNLM"/>
    </source>
</evidence>
<keyword evidence="4" id="KW-0732">Signal</keyword>
<accession>A0A1Z5TNA2</accession>
<dbReference type="STRING" id="1157616.A0A1Z5TNA2"/>
<dbReference type="PANTHER" id="PTHR10730">
    <property type="entry name" value="PROCOLLAGEN-LYSINE,2-OXOGLUTARATE 5-DIOXYGENASE/GLYCOSYLTRANSFERASE 25 FAMILY MEMBER"/>
    <property type="match status" value="1"/>
</dbReference>
<gene>
    <name evidence="5" type="ORF">BTJ68_02759</name>
</gene>
<evidence type="ECO:0000256" key="4">
    <source>
        <dbReference type="SAM" id="SignalP"/>
    </source>
</evidence>
<dbReference type="Proteomes" id="UP000194280">
    <property type="component" value="Unassembled WGS sequence"/>
</dbReference>
<comment type="similarity">
    <text evidence="1">Belongs to the glycosyltransferase 25 family.</text>
</comment>
<organism evidence="5 6">
    <name type="scientific">Hortaea werneckii EXF-2000</name>
    <dbReference type="NCBI Taxonomy" id="1157616"/>
    <lineage>
        <taxon>Eukaryota</taxon>
        <taxon>Fungi</taxon>
        <taxon>Dikarya</taxon>
        <taxon>Ascomycota</taxon>
        <taxon>Pezizomycotina</taxon>
        <taxon>Dothideomycetes</taxon>
        <taxon>Dothideomycetidae</taxon>
        <taxon>Mycosphaerellales</taxon>
        <taxon>Teratosphaeriaceae</taxon>
        <taxon>Hortaea</taxon>
    </lineage>
</organism>
<dbReference type="InterPro" id="IPR050757">
    <property type="entry name" value="Collagen_mod_GT25"/>
</dbReference>
<feature type="signal peptide" evidence="4">
    <location>
        <begin position="1"/>
        <end position="30"/>
    </location>
</feature>